<dbReference type="Proteomes" id="UP000255140">
    <property type="component" value="Unassembled WGS sequence"/>
</dbReference>
<dbReference type="AlphaFoldDB" id="A0AB74H6Q3"/>
<proteinExistence type="predicted"/>
<evidence type="ECO:0000313" key="2">
    <source>
        <dbReference type="EMBL" id="SUN29725.1"/>
    </source>
</evidence>
<comment type="caution">
    <text evidence="2">The sequence shown here is derived from an EMBL/GenBank/DDBJ whole genome shotgun (WGS) entry which is preliminary data.</text>
</comment>
<dbReference type="RefSeq" id="WP_115356346.1">
    <property type="nucleotide sequence ID" value="NZ_UHEW01000005.1"/>
</dbReference>
<name>A0AB74H6Q3_STRAG</name>
<dbReference type="NCBIfam" id="TIGR01671">
    <property type="entry name" value="phage_TIGR01671"/>
    <property type="match status" value="1"/>
</dbReference>
<dbReference type="EMBL" id="UHEW01000005">
    <property type="protein sequence ID" value="SUN29725.1"/>
    <property type="molecule type" value="Genomic_DNA"/>
</dbReference>
<evidence type="ECO:0000313" key="3">
    <source>
        <dbReference type="Proteomes" id="UP000255140"/>
    </source>
</evidence>
<reference evidence="2 3" key="1">
    <citation type="submission" date="2018-06" db="EMBL/GenBank/DDBJ databases">
        <authorList>
            <consortium name="Pathogen Informatics"/>
            <person name="Doyle S."/>
        </authorList>
    </citation>
    <scope>NUCLEOTIDE SEQUENCE [LARGE SCALE GENOMIC DNA]</scope>
    <source>
        <strain evidence="2 3">NCTC9828</strain>
    </source>
</reference>
<accession>A0AB74H6Q3</accession>
<sequence length="138" mass="16252">MIPNFRAFNKKTKKMYSIDGFKSSERKIYRCSLAYDEFRPGHMETFHFVEDNLDNYILMQSTGMFDKNGVEIWEGDIVLTTRLIDYTYKNFKGVVKMLEGCWLIDTGTDAVYLWSEIEENEVIGNIYENPELLESVEE</sequence>
<gene>
    <name evidence="2" type="ORF">NCTC9828_01994</name>
</gene>
<dbReference type="InterPro" id="IPR023385">
    <property type="entry name" value="YopX-like_C"/>
</dbReference>
<evidence type="ECO:0000259" key="1">
    <source>
        <dbReference type="Pfam" id="PF09643"/>
    </source>
</evidence>
<dbReference type="InterPro" id="IPR019096">
    <property type="entry name" value="YopX_protein"/>
</dbReference>
<dbReference type="SUPFAM" id="SSF159006">
    <property type="entry name" value="YopX-like"/>
    <property type="match status" value="1"/>
</dbReference>
<feature type="domain" description="YopX protein" evidence="1">
    <location>
        <begin position="4"/>
        <end position="134"/>
    </location>
</feature>
<dbReference type="Pfam" id="PF09643">
    <property type="entry name" value="YopX"/>
    <property type="match status" value="1"/>
</dbReference>
<protein>
    <submittedName>
        <fullName evidence="2">Phage protein</fullName>
    </submittedName>
</protein>
<dbReference type="Gene3D" id="2.30.30.290">
    <property type="entry name" value="YopX-like domains"/>
    <property type="match status" value="1"/>
</dbReference>
<organism evidence="2 3">
    <name type="scientific">Streptococcus agalactiae</name>
    <dbReference type="NCBI Taxonomy" id="1311"/>
    <lineage>
        <taxon>Bacteria</taxon>
        <taxon>Bacillati</taxon>
        <taxon>Bacillota</taxon>
        <taxon>Bacilli</taxon>
        <taxon>Lactobacillales</taxon>
        <taxon>Streptococcaceae</taxon>
        <taxon>Streptococcus</taxon>
    </lineage>
</organism>
<dbReference type="InterPro" id="IPR010024">
    <property type="entry name" value="CHP16711"/>
</dbReference>